<keyword evidence="1" id="KW-0472">Membrane</keyword>
<gene>
    <name evidence="2" type="ORF">RBH19_12205</name>
</gene>
<dbReference type="Proteomes" id="UP001239019">
    <property type="component" value="Unassembled WGS sequence"/>
</dbReference>
<sequence length="65" mass="7208">MMEEMGPLQMILLGALLLVVLFWFGRGIGNVFQESREAESDWAGLLLPIGGVVLFVLVLMMLVSR</sequence>
<name>A0ABU0W9Q0_9GAMM</name>
<dbReference type="RefSeq" id="WP_306729129.1">
    <property type="nucleotide sequence ID" value="NZ_JAVDDT010000008.1"/>
</dbReference>
<evidence type="ECO:0000256" key="1">
    <source>
        <dbReference type="SAM" id="Phobius"/>
    </source>
</evidence>
<protein>
    <submittedName>
        <fullName evidence="2">Uncharacterized protein</fullName>
    </submittedName>
</protein>
<reference evidence="2 3" key="1">
    <citation type="submission" date="2023-08" db="EMBL/GenBank/DDBJ databases">
        <title>Whole-genome sequencing of halo(alkali)philic microorganisms from hypersaline lakes.</title>
        <authorList>
            <person name="Sorokin D.Y."/>
            <person name="Abbas B."/>
            <person name="Merkel A.Y."/>
        </authorList>
    </citation>
    <scope>NUCLEOTIDE SEQUENCE [LARGE SCALE GENOMIC DNA]</scope>
    <source>
        <strain evidence="2 3">AB-CW4</strain>
    </source>
</reference>
<evidence type="ECO:0000313" key="2">
    <source>
        <dbReference type="EMBL" id="MDQ2070634.1"/>
    </source>
</evidence>
<dbReference type="EMBL" id="JAVDDT010000008">
    <property type="protein sequence ID" value="MDQ2070634.1"/>
    <property type="molecule type" value="Genomic_DNA"/>
</dbReference>
<keyword evidence="1" id="KW-1133">Transmembrane helix</keyword>
<feature type="transmembrane region" description="Helical" evidence="1">
    <location>
        <begin position="43"/>
        <end position="63"/>
    </location>
</feature>
<keyword evidence="1" id="KW-0812">Transmembrane</keyword>
<accession>A0ABU0W9Q0</accession>
<comment type="caution">
    <text evidence="2">The sequence shown here is derived from an EMBL/GenBank/DDBJ whole genome shotgun (WGS) entry which is preliminary data.</text>
</comment>
<evidence type="ECO:0000313" key="3">
    <source>
        <dbReference type="Proteomes" id="UP001239019"/>
    </source>
</evidence>
<keyword evidence="3" id="KW-1185">Reference proteome</keyword>
<proteinExistence type="predicted"/>
<organism evidence="2 3">
    <name type="scientific">Natronospira bacteriovora</name>
    <dbReference type="NCBI Taxonomy" id="3069753"/>
    <lineage>
        <taxon>Bacteria</taxon>
        <taxon>Pseudomonadati</taxon>
        <taxon>Pseudomonadota</taxon>
        <taxon>Gammaproteobacteria</taxon>
        <taxon>Natronospirales</taxon>
        <taxon>Natronospiraceae</taxon>
        <taxon>Natronospira</taxon>
    </lineage>
</organism>